<evidence type="ECO:0007829" key="2">
    <source>
        <dbReference type="PDB" id="7ANT"/>
    </source>
</evidence>
<feature type="binding site" evidence="2">
    <location>
        <position position="365"/>
    </location>
    <ligand>
        <name>heme c</name>
        <dbReference type="ChEBI" id="CHEBI:61717"/>
        <note>axial binding residue</note>
    </ligand>
    <ligandPart>
        <name>Fe</name>
        <dbReference type="ChEBI" id="CHEBI:18248"/>
    </ligandPart>
</feature>
<accession>Q11ZY2</accession>
<organism evidence="1">
    <name type="scientific">Polaromonas sp. (strain JS666 / ATCC BAA-500)</name>
    <dbReference type="NCBI Taxonomy" id="296591"/>
    <lineage>
        <taxon>Bacteria</taxon>
        <taxon>Pseudomonadati</taxon>
        <taxon>Pseudomonadota</taxon>
        <taxon>Betaproteobacteria</taxon>
        <taxon>Burkholderiales</taxon>
        <taxon>Comamonadaceae</taxon>
        <taxon>Polaromonas</taxon>
    </lineage>
</organism>
<feature type="binding site" evidence="3">
    <location>
        <position position="363"/>
    </location>
    <ligand>
        <name>heme b</name>
        <dbReference type="ChEBI" id="CHEBI:60344"/>
    </ligand>
</feature>
<dbReference type="EMBL" id="CP000318">
    <property type="protein sequence ID" value="ABE47160.1"/>
    <property type="molecule type" value="Genomic_DNA"/>
</dbReference>
<dbReference type="PDB" id="7ANT">
    <property type="method" value="X-ray"/>
    <property type="resolution" value="1.52 A"/>
    <property type="chains" value="A/B=1-418"/>
</dbReference>
<keyword evidence="1" id="KW-0614">Plasmid</keyword>
<feature type="binding site" evidence="2">
    <location>
        <position position="112"/>
    </location>
    <ligand>
        <name>heme c</name>
        <dbReference type="ChEBI" id="CHEBI:61717"/>
    </ligand>
</feature>
<keyword evidence="2 3" id="KW-0479">Metal-binding</keyword>
<evidence type="ECO:0007829" key="3">
    <source>
        <dbReference type="PDB" id="7AO7"/>
    </source>
</evidence>
<reference evidence="1" key="1">
    <citation type="submission" date="2006-04" db="EMBL/GenBank/DDBJ databases">
        <title>Complete sequence of Plasmid2 of Polaromonas sp. JS666.</title>
        <authorList>
            <consortium name="US DOE Joint Genome Institute"/>
            <person name="Copeland A."/>
            <person name="Lucas S."/>
            <person name="Lapidus A."/>
            <person name="Barry K."/>
            <person name="Detter J.C."/>
            <person name="Glavina del Rio T."/>
            <person name="Hammon N."/>
            <person name="Israni S."/>
            <person name="Dalin E."/>
            <person name="Tice H."/>
            <person name="Pitluck S."/>
            <person name="Brettin T."/>
            <person name="Bruce D."/>
            <person name="Han C."/>
            <person name="Tapia R."/>
            <person name="Munk A.C."/>
            <person name="Gilna P."/>
            <person name="Schmutz J."/>
            <person name="Larimer F."/>
            <person name="Land M."/>
            <person name="Hauser L."/>
            <person name="Kyrpides N."/>
            <person name="Anderson I."/>
            <person name="Richardson P."/>
        </authorList>
    </citation>
    <scope>NUCLEOTIDE SEQUENCE</scope>
    <source>
        <strain evidence="1">JS666</strain>
        <plasmid evidence="1">2</plasmid>
    </source>
</reference>
<accession>A0ACD6B8A0</accession>
<protein>
    <submittedName>
        <fullName evidence="1">Cytochrome P450</fullName>
    </submittedName>
</protein>
<feature type="binding site" evidence="2">
    <location>
        <position position="306"/>
    </location>
    <ligand>
        <name>heme c</name>
        <dbReference type="ChEBI" id="CHEBI:61717"/>
    </ligand>
</feature>
<name>A0ACD6B8A0_POLSJ</name>
<feature type="binding site" evidence="2">
    <location>
        <position position="360"/>
    </location>
    <ligand>
        <name>heme c</name>
        <dbReference type="ChEBI" id="CHEBI:61717"/>
    </ligand>
</feature>
<feature type="binding site" evidence="2">
    <location>
        <position position="108"/>
    </location>
    <ligand>
        <name>heme c</name>
        <dbReference type="ChEBI" id="CHEBI:61717"/>
    </ligand>
</feature>
<dbReference type="PDB" id="7AO7">
    <property type="method" value="X-ray"/>
    <property type="resolution" value="2.55 A"/>
    <property type="chains" value="A/B/C/D/E/F=1-418"/>
</dbReference>
<reference evidence="2 3" key="2">
    <citation type="journal article" date="2021" name="ACS Catal.">
        <title>Substrate Anchoring and Flexibility Reduction in CYP153AM.aq Leads to Highly Improved Efficiency toward Octanoic Acid.</title>
        <authorList>
            <person name="Rapp L.R."/>
            <person name="Marques S.M."/>
            <person name="Zukic E."/>
            <person name="Rowlinson B."/>
            <person name="Sharma M."/>
            <person name="Grogan G."/>
            <person name="Damborsky J."/>
            <person name="Hauer B."/>
        </authorList>
    </citation>
    <scope>X-RAY CRYSTALLOGRAPHY (1.52 ANGSTROMS) OF 1-418 IN COMPLEX WITH HEME B AND HEME C</scope>
</reference>
<keyword evidence="2 3" id="KW-0408">Iron</keyword>
<geneLocation type="plasmid" evidence="1">
    <name>2</name>
</geneLocation>
<proteinExistence type="evidence at protein level"/>
<keyword evidence="2 3" id="KW-0349">Heme</keyword>
<evidence type="ECO:0000313" key="1">
    <source>
        <dbReference type="EMBL" id="ABE47160.1"/>
    </source>
</evidence>
<feature type="binding site" evidence="3">
    <location>
        <position position="365"/>
    </location>
    <ligand>
        <name>heme b</name>
        <dbReference type="ChEBI" id="CHEBI:60344"/>
        <note>axial binding residue</note>
    </ligand>
    <ligandPart>
        <name>Fe</name>
        <dbReference type="ChEBI" id="CHEBI:18248"/>
    </ligandPart>
</feature>
<sequence length="418" mass="47487">MSEAIVVNNQNDQSRAYAIPLEDIDVSNPELFRDNTMWGYFERLRREDPVHYCKDSLFGPYWSVTKFKDIMQVETHPEIFSSEGNITIMESNAAVTLPMFIAMDPPKHDVQRMAVSPIVAPENLAKLEGLIRERTGRALDGLPINETFDWVKLVSINLTTQMLATLFDFPWEDRAKLTRWSDVATALVGTGIIDSEEQRMEELKGCVQYMTRLWNERVNVPPGNDLISMMAHTESMRNMTPEEFLGNLILLIVGGNDTTRNSMTGGVLALNENPDEYRKLCANPALIASMVPEIVRWQTPLAHMRRTALQDTELGGKSIRKGDKVIMWYVSGNRDPEAIENPDAFIIDRAKPRHHLSFGFGIHRCVGNRLAELQLRIVWEELLKRWPNPGQIEVVGAPERVLSPFVKGYESLPVRINA</sequence>
<keyword evidence="2 3" id="KW-0002">3D-structure</keyword>
<feature type="binding site" evidence="3">
    <location>
        <position position="360"/>
    </location>
    <ligand>
        <name>heme b</name>
        <dbReference type="ChEBI" id="CHEBI:60344"/>
    </ligand>
</feature>
<gene>
    <name evidence="1" type="ordered locus">Bpro_5301</name>
</gene>
<feature type="binding site" evidence="3">
    <location>
        <position position="306"/>
    </location>
    <ligand>
        <name>heme b</name>
        <dbReference type="ChEBI" id="CHEBI:60344"/>
    </ligand>
</feature>